<reference evidence="4" key="2">
    <citation type="journal article" date="2022" name="Microbiol. Resour. Announc.">
        <title>Metagenome Sequencing to Explore Phylogenomics of Terrestrial Cyanobacteria.</title>
        <authorList>
            <person name="Ward R.D."/>
            <person name="Stajich J.E."/>
            <person name="Johansen J.R."/>
            <person name="Huntemann M."/>
            <person name="Clum A."/>
            <person name="Foster B."/>
            <person name="Foster B."/>
            <person name="Roux S."/>
            <person name="Palaniappan K."/>
            <person name="Varghese N."/>
            <person name="Mukherjee S."/>
            <person name="Reddy T.B.K."/>
            <person name="Daum C."/>
            <person name="Copeland A."/>
            <person name="Chen I.A."/>
            <person name="Ivanova N.N."/>
            <person name="Kyrpides N.C."/>
            <person name="Shapiro N."/>
            <person name="Eloe-Fadrosh E.A."/>
            <person name="Pietrasiak N."/>
        </authorList>
    </citation>
    <scope>NUCLEOTIDE SEQUENCE</scope>
    <source>
        <strain evidence="4">GSE-TBD4-15B</strain>
    </source>
</reference>
<protein>
    <submittedName>
        <fullName evidence="4">Tetratricopeptide repeat protein</fullName>
    </submittedName>
</protein>
<evidence type="ECO:0000313" key="4">
    <source>
        <dbReference type="EMBL" id="MBW4467908.1"/>
    </source>
</evidence>
<dbReference type="PANTHER" id="PTHR44943">
    <property type="entry name" value="CELLULOSE SYNTHASE OPERON PROTEIN C"/>
    <property type="match status" value="1"/>
</dbReference>
<proteinExistence type="predicted"/>
<dbReference type="PANTHER" id="PTHR44943:SF8">
    <property type="entry name" value="TPR REPEAT-CONTAINING PROTEIN MJ0263"/>
    <property type="match status" value="1"/>
</dbReference>
<reference evidence="4" key="1">
    <citation type="submission" date="2021-05" db="EMBL/GenBank/DDBJ databases">
        <authorList>
            <person name="Pietrasiak N."/>
            <person name="Ward R."/>
            <person name="Stajich J.E."/>
            <person name="Kurbessoian T."/>
        </authorList>
    </citation>
    <scope>NUCLEOTIDE SEQUENCE</scope>
    <source>
        <strain evidence="4">GSE-TBD4-15B</strain>
    </source>
</reference>
<dbReference type="Gene3D" id="1.25.40.10">
    <property type="entry name" value="Tetratricopeptide repeat domain"/>
    <property type="match status" value="3"/>
</dbReference>
<feature type="repeat" description="TPR" evidence="3">
    <location>
        <begin position="364"/>
        <end position="397"/>
    </location>
</feature>
<keyword evidence="2 3" id="KW-0802">TPR repeat</keyword>
<gene>
    <name evidence="4" type="ORF">KME07_20980</name>
</gene>
<dbReference type="PROSITE" id="PS50293">
    <property type="entry name" value="TPR_REGION"/>
    <property type="match status" value="2"/>
</dbReference>
<feature type="repeat" description="TPR" evidence="3">
    <location>
        <begin position="228"/>
        <end position="261"/>
    </location>
</feature>
<keyword evidence="1" id="KW-0677">Repeat</keyword>
<dbReference type="PROSITE" id="PS50005">
    <property type="entry name" value="TPR"/>
    <property type="match status" value="6"/>
</dbReference>
<feature type="repeat" description="TPR" evidence="3">
    <location>
        <begin position="262"/>
        <end position="295"/>
    </location>
</feature>
<dbReference type="SMART" id="SM00028">
    <property type="entry name" value="TPR"/>
    <property type="match status" value="8"/>
</dbReference>
<dbReference type="Pfam" id="PF00515">
    <property type="entry name" value="TPR_1"/>
    <property type="match status" value="2"/>
</dbReference>
<feature type="repeat" description="TPR" evidence="3">
    <location>
        <begin position="330"/>
        <end position="363"/>
    </location>
</feature>
<dbReference type="InterPro" id="IPR019734">
    <property type="entry name" value="TPR_rpt"/>
</dbReference>
<dbReference type="Pfam" id="PF13174">
    <property type="entry name" value="TPR_6"/>
    <property type="match status" value="1"/>
</dbReference>
<dbReference type="SUPFAM" id="SSF48452">
    <property type="entry name" value="TPR-like"/>
    <property type="match status" value="1"/>
</dbReference>
<sequence length="591" mass="69202">MSQSKSDWDEDIPYNAEDEYQALLRALRRKRGFGLYFVECSAQKGNELIASLQKDLPQKNMQVLQLDRSTTTLYDLVEARWQQQPFDILFIQGLENALLEYEDTKRLAGWTSEEIYSYSWKGVPRILSHLNQQRERFRDNFNGCFVFLVSPFVVKYFIQRAPDFFDWRSGLFSFRDLSERAEQITSRILESREFEDYVQLTPAQRNEKLLALDDALYQQHTLTADDQAELWREKGRLLAAVDEYQAALICYDKAIEFKPDYHEAWNNRGAALSNLRRYEEAISSYDKVIEFKPDNYTVLAKRGTALASLGRYEEALISYDRAIEYKSDDCGYWVNRGIILSLLGRNKEALTSYDRAIEFKPDDYRVWFNRGILLFKLKRYEEASSSYAKALEIQPKNSKIWSRLAEVLYFSKYYEDAISSNMKALEFANEGESYPYWLQGIMLLDKGVFNDAVLMFTKATKFIPNSPFVWLWQGYSLYYAKQYAEALESFDQAISLKLDTGWEWNVGGRLKFKSDPSYLPLLGRSLVLVKMKRYREAFINFKNFLLNPDPYQDALVILKAIYSGEIERKQIILISKTLLGYFGVKSNKNEK</sequence>
<dbReference type="EMBL" id="JAHHHV010000082">
    <property type="protein sequence ID" value="MBW4467908.1"/>
    <property type="molecule type" value="Genomic_DNA"/>
</dbReference>
<organism evidence="4 5">
    <name type="scientific">Pegethrix bostrychoides GSE-TBD4-15B</name>
    <dbReference type="NCBI Taxonomy" id="2839662"/>
    <lineage>
        <taxon>Bacteria</taxon>
        <taxon>Bacillati</taxon>
        <taxon>Cyanobacteriota</taxon>
        <taxon>Cyanophyceae</taxon>
        <taxon>Oculatellales</taxon>
        <taxon>Oculatellaceae</taxon>
        <taxon>Pegethrix</taxon>
    </lineage>
</organism>
<name>A0A951U6J3_9CYAN</name>
<evidence type="ECO:0000256" key="3">
    <source>
        <dbReference type="PROSITE-ProRule" id="PRU00339"/>
    </source>
</evidence>
<dbReference type="Pfam" id="PF13181">
    <property type="entry name" value="TPR_8"/>
    <property type="match status" value="2"/>
</dbReference>
<comment type="caution">
    <text evidence="4">The sequence shown here is derived from an EMBL/GenBank/DDBJ whole genome shotgun (WGS) entry which is preliminary data.</text>
</comment>
<dbReference type="Proteomes" id="UP000707356">
    <property type="component" value="Unassembled WGS sequence"/>
</dbReference>
<evidence type="ECO:0000256" key="2">
    <source>
        <dbReference type="ARBA" id="ARBA00022803"/>
    </source>
</evidence>
<dbReference type="SUPFAM" id="SSF48439">
    <property type="entry name" value="Protein prenylyltransferase"/>
    <property type="match status" value="1"/>
</dbReference>
<dbReference type="InterPro" id="IPR051685">
    <property type="entry name" value="Ycf3/AcsC/BcsC/TPR_MFPF"/>
</dbReference>
<accession>A0A951U6J3</accession>
<dbReference type="InterPro" id="IPR011990">
    <property type="entry name" value="TPR-like_helical_dom_sf"/>
</dbReference>
<feature type="repeat" description="TPR" evidence="3">
    <location>
        <begin position="296"/>
        <end position="329"/>
    </location>
</feature>
<evidence type="ECO:0000256" key="1">
    <source>
        <dbReference type="ARBA" id="ARBA00022737"/>
    </source>
</evidence>
<feature type="repeat" description="TPR" evidence="3">
    <location>
        <begin position="467"/>
        <end position="500"/>
    </location>
</feature>
<dbReference type="AlphaFoldDB" id="A0A951U6J3"/>
<evidence type="ECO:0000313" key="5">
    <source>
        <dbReference type="Proteomes" id="UP000707356"/>
    </source>
</evidence>